<sequence length="145" mass="16981">MGDTLFLDRMLLQLCLSCKYYSGYPKDPGPSWVIHFREFVQLLHQGYHVVVAFTIRFNEKLNPQRAFLLLYSNLHALTVVCLYPGFCITRQKSDYPFIEIFHSPQQAGNEGKVQDPNITWYSVKVVPPLWVREFFKRQGVRTSYA</sequence>
<proteinExistence type="predicted"/>
<name>A0A8X7VGD3_BRACI</name>
<accession>A0A8X7VGD3</accession>
<dbReference type="EMBL" id="JAAMPC010000005">
    <property type="protein sequence ID" value="KAG2310771.1"/>
    <property type="molecule type" value="Genomic_DNA"/>
</dbReference>
<gene>
    <name evidence="1" type="ORF">Bca52824_022328</name>
</gene>
<dbReference type="PANTHER" id="PTHR36076">
    <property type="entry name" value="THIOREDOXIN SUPERFAMILY PROTEIN"/>
    <property type="match status" value="1"/>
</dbReference>
<protein>
    <submittedName>
        <fullName evidence="1">Uncharacterized protein</fullName>
    </submittedName>
</protein>
<evidence type="ECO:0000313" key="1">
    <source>
        <dbReference type="EMBL" id="KAG2310771.1"/>
    </source>
</evidence>
<evidence type="ECO:0000313" key="2">
    <source>
        <dbReference type="Proteomes" id="UP000886595"/>
    </source>
</evidence>
<dbReference type="Proteomes" id="UP000886595">
    <property type="component" value="Unassembled WGS sequence"/>
</dbReference>
<reference evidence="1 2" key="1">
    <citation type="submission" date="2020-02" db="EMBL/GenBank/DDBJ databases">
        <authorList>
            <person name="Ma Q."/>
            <person name="Huang Y."/>
            <person name="Song X."/>
            <person name="Pei D."/>
        </authorList>
    </citation>
    <scope>NUCLEOTIDE SEQUENCE [LARGE SCALE GENOMIC DNA]</scope>
    <source>
        <strain evidence="1">Sxm20200214</strain>
        <tissue evidence="1">Leaf</tissue>
    </source>
</reference>
<dbReference type="AlphaFoldDB" id="A0A8X7VGD3"/>
<comment type="caution">
    <text evidence="1">The sequence shown here is derived from an EMBL/GenBank/DDBJ whole genome shotgun (WGS) entry which is preliminary data.</text>
</comment>
<keyword evidence="2" id="KW-1185">Reference proteome</keyword>
<organism evidence="1 2">
    <name type="scientific">Brassica carinata</name>
    <name type="common">Ethiopian mustard</name>
    <name type="synonym">Abyssinian cabbage</name>
    <dbReference type="NCBI Taxonomy" id="52824"/>
    <lineage>
        <taxon>Eukaryota</taxon>
        <taxon>Viridiplantae</taxon>
        <taxon>Streptophyta</taxon>
        <taxon>Embryophyta</taxon>
        <taxon>Tracheophyta</taxon>
        <taxon>Spermatophyta</taxon>
        <taxon>Magnoliopsida</taxon>
        <taxon>eudicotyledons</taxon>
        <taxon>Gunneridae</taxon>
        <taxon>Pentapetalae</taxon>
        <taxon>rosids</taxon>
        <taxon>malvids</taxon>
        <taxon>Brassicales</taxon>
        <taxon>Brassicaceae</taxon>
        <taxon>Brassiceae</taxon>
        <taxon>Brassica</taxon>
    </lineage>
</organism>
<dbReference type="OrthoDB" id="2014000at2759"/>
<dbReference type="PANTHER" id="PTHR36076:SF1">
    <property type="entry name" value="THIOREDOXIN SUPERFAMILY PROTEIN"/>
    <property type="match status" value="1"/>
</dbReference>